<dbReference type="EMBL" id="BACI01000060">
    <property type="protein sequence ID" value="GAA12786.1"/>
    <property type="molecule type" value="Genomic_DNA"/>
</dbReference>
<dbReference type="PANTHER" id="PTHR35368:SF1">
    <property type="entry name" value="HYDROPEROXIDE REDUCTASE"/>
    <property type="match status" value="1"/>
</dbReference>
<evidence type="ECO:0000313" key="2">
    <source>
        <dbReference type="Proteomes" id="UP000003558"/>
    </source>
</evidence>
<dbReference type="SUPFAM" id="SSF82784">
    <property type="entry name" value="OsmC-like"/>
    <property type="match status" value="1"/>
</dbReference>
<dbReference type="AlphaFoldDB" id="F9VVZ7"/>
<dbReference type="RefSeq" id="WP_006358916.1">
    <property type="nucleotide sequence ID" value="NZ_BACI01000060.1"/>
</dbReference>
<dbReference type="Pfam" id="PF02566">
    <property type="entry name" value="OsmC"/>
    <property type="match status" value="1"/>
</dbReference>
<dbReference type="InterPro" id="IPR003718">
    <property type="entry name" value="OsmC/Ohr_fam"/>
</dbReference>
<name>F9VVZ7_9ACTN</name>
<organism evidence="1 2">
    <name type="scientific">Gordonia alkanivorans NBRC 16433</name>
    <dbReference type="NCBI Taxonomy" id="1027371"/>
    <lineage>
        <taxon>Bacteria</taxon>
        <taxon>Bacillati</taxon>
        <taxon>Actinomycetota</taxon>
        <taxon>Actinomycetes</taxon>
        <taxon>Mycobacteriales</taxon>
        <taxon>Gordoniaceae</taxon>
        <taxon>Gordonia</taxon>
    </lineage>
</organism>
<proteinExistence type="predicted"/>
<dbReference type="Proteomes" id="UP000003558">
    <property type="component" value="Unassembled WGS sequence"/>
</dbReference>
<evidence type="ECO:0000313" key="1">
    <source>
        <dbReference type="EMBL" id="GAA12786.1"/>
    </source>
</evidence>
<comment type="caution">
    <text evidence="1">The sequence shown here is derived from an EMBL/GenBank/DDBJ whole genome shotgun (WGS) entry which is preliminary data.</text>
</comment>
<evidence type="ECO:0008006" key="3">
    <source>
        <dbReference type="Google" id="ProtNLM"/>
    </source>
</evidence>
<dbReference type="eggNOG" id="COG1765">
    <property type="taxonomic scope" value="Bacteria"/>
</dbReference>
<sequence>MTETATRLNDVDIAAVGQLVEAIRADDTKAQTTWAAHVQWNGAFASEARVRNFSPVASDEPAALGGGDTAPNPVEQLLGALGNCLAVGYAANATVAGVELKDLRIDLKGDIDLRVFLGLAEGHAGFNSITANVTIDSDAPREKLDELHAKVQASSPVGHTLGSAVPVEIVLS</sequence>
<dbReference type="PANTHER" id="PTHR35368">
    <property type="entry name" value="HYDROPEROXIDE REDUCTASE"/>
    <property type="match status" value="1"/>
</dbReference>
<protein>
    <recommendedName>
        <fullName evidence="3">OsmC family protein</fullName>
    </recommendedName>
</protein>
<accession>F9VVZ7</accession>
<dbReference type="Gene3D" id="3.30.300.20">
    <property type="match status" value="1"/>
</dbReference>
<reference evidence="1 2" key="1">
    <citation type="submission" date="2011-05" db="EMBL/GenBank/DDBJ databases">
        <title>Whole genome shotgun sequence of Gordonia alkanivorans NBRC 16433.</title>
        <authorList>
            <person name="Hosoyama A."/>
            <person name="Nakamura S."/>
            <person name="Takarada H."/>
            <person name="Tsuchikane K."/>
            <person name="Yamazaki S."/>
            <person name="Fujita N."/>
        </authorList>
    </citation>
    <scope>NUCLEOTIDE SEQUENCE [LARGE SCALE GENOMIC DNA]</scope>
    <source>
        <strain evidence="1 2">NBRC 16433</strain>
    </source>
</reference>
<dbReference type="InterPro" id="IPR036102">
    <property type="entry name" value="OsmC/Ohrsf"/>
</dbReference>
<gene>
    <name evidence="1" type="ORF">GOALK_060_00190</name>
</gene>
<dbReference type="InterPro" id="IPR052924">
    <property type="entry name" value="OsmC/Ohr_hydroprdx_reductase"/>
</dbReference>
<dbReference type="InterPro" id="IPR015946">
    <property type="entry name" value="KH_dom-like_a/b"/>
</dbReference>